<feature type="domain" description="Carboxymuconolactone decarboxylase-like" evidence="2">
    <location>
        <begin position="297"/>
        <end position="379"/>
    </location>
</feature>
<dbReference type="KEGG" id="dsc:ABOD76_01745"/>
<dbReference type="EMBL" id="CP158297">
    <property type="protein sequence ID" value="XBV83800.1"/>
    <property type="molecule type" value="Genomic_DNA"/>
</dbReference>
<dbReference type="SUPFAM" id="SSF69118">
    <property type="entry name" value="AhpD-like"/>
    <property type="match status" value="1"/>
</dbReference>
<dbReference type="Pfam" id="PF02627">
    <property type="entry name" value="CMD"/>
    <property type="match status" value="1"/>
</dbReference>
<dbReference type="AlphaFoldDB" id="A0AAU7U6A9"/>
<dbReference type="RefSeq" id="WP_350241556.1">
    <property type="nucleotide sequence ID" value="NZ_CP158297.1"/>
</dbReference>
<dbReference type="Gene3D" id="3.40.50.1820">
    <property type="entry name" value="alpha/beta hydrolase"/>
    <property type="match status" value="1"/>
</dbReference>
<dbReference type="GO" id="GO:0047570">
    <property type="term" value="F:3-oxoadipate enol-lactonase activity"/>
    <property type="evidence" value="ECO:0007669"/>
    <property type="project" value="UniProtKB-EC"/>
</dbReference>
<dbReference type="GO" id="GO:0051920">
    <property type="term" value="F:peroxiredoxin activity"/>
    <property type="evidence" value="ECO:0007669"/>
    <property type="project" value="InterPro"/>
</dbReference>
<dbReference type="InterPro" id="IPR003779">
    <property type="entry name" value="CMD-like"/>
</dbReference>
<evidence type="ECO:0000259" key="2">
    <source>
        <dbReference type="Pfam" id="PF02627"/>
    </source>
</evidence>
<dbReference type="SUPFAM" id="SSF53474">
    <property type="entry name" value="alpha/beta-Hydrolases"/>
    <property type="match status" value="1"/>
</dbReference>
<name>A0AAU7U6A9_9DEIO</name>
<evidence type="ECO:0000313" key="3">
    <source>
        <dbReference type="EMBL" id="XBV83800.1"/>
    </source>
</evidence>
<feature type="domain" description="AB hydrolase-1" evidence="1">
    <location>
        <begin position="22"/>
        <end position="244"/>
    </location>
</feature>
<dbReference type="PANTHER" id="PTHR33570:SF2">
    <property type="entry name" value="CARBOXYMUCONOLACTONE DECARBOXYLASE-LIKE DOMAIN-CONTAINING PROTEIN"/>
    <property type="match status" value="1"/>
</dbReference>
<dbReference type="Pfam" id="PF00561">
    <property type="entry name" value="Abhydrolase_1"/>
    <property type="match status" value="1"/>
</dbReference>
<dbReference type="PANTHER" id="PTHR33570">
    <property type="entry name" value="4-CARBOXYMUCONOLACTONE DECARBOXYLASE FAMILY PROTEIN"/>
    <property type="match status" value="1"/>
</dbReference>
<dbReference type="NCBIfam" id="TIGR02427">
    <property type="entry name" value="protocat_pcaD"/>
    <property type="match status" value="1"/>
</dbReference>
<keyword evidence="3" id="KW-0614">Plasmid</keyword>
<dbReference type="PRINTS" id="PR00111">
    <property type="entry name" value="ABHYDROLASE"/>
</dbReference>
<dbReference type="InterPro" id="IPR052512">
    <property type="entry name" value="4CMD/NDH-1_regulator"/>
</dbReference>
<dbReference type="EC" id="3.1.1.24" evidence="3"/>
<protein>
    <submittedName>
        <fullName evidence="3">3-oxoadipate enol-lactonase</fullName>
        <ecNumber evidence="3">3.1.1.24</ecNumber>
    </submittedName>
</protein>
<accession>A0AAU7U6A9</accession>
<dbReference type="InterPro" id="IPR029032">
    <property type="entry name" value="AhpD-like"/>
</dbReference>
<sequence>MPFIHSQGLTLHVHSSGPATAPTLVLINPIGSDLRVWDAVARTLSPRFHVLQYDLRGQGLSDAPSGEYTLDDHVRDLQDLLDAHGVAHAALAGCSLGGLVAQGFALAHPARVTRLALLDTLPRIGSETSWTQRADQVRARGLPALAPDLVQRWFAPTYFQRCPTEAHGYTTLLARTPQPGYLGSCAALRDADLRGAITDLTSPTLVLCGEQDVSTPPQACQAFAEQIGAAFDVVPGAAHLPMVEQPHVVAERLGRFLQPSLEPPDDRYQRGLSVRRQVLGAAHVDRATAAASDLDRDFQTFITEYAWGGPWSRGHLDVRTRHLLTLAVLTALPREHELELHIRATRNTGVTPDDLQEVFLHVAVYAGVPVANRALQIAKRVLGEEP</sequence>
<dbReference type="InterPro" id="IPR029058">
    <property type="entry name" value="AB_hydrolase_fold"/>
</dbReference>
<dbReference type="NCBIfam" id="TIGR02425">
    <property type="entry name" value="decarb_PcaC"/>
    <property type="match status" value="1"/>
</dbReference>
<reference evidence="3" key="1">
    <citation type="submission" date="2024-06" db="EMBL/GenBank/DDBJ databases">
        <title>Draft Genome Sequence of Deinococcus sonorensis Type Strain KR-87, a Biofilm Producing Representative of the Genus Deinococcus.</title>
        <authorList>
            <person name="Boren L.S."/>
            <person name="Grosso R.A."/>
            <person name="Hugenberg-Cox A.N."/>
            <person name="Hill J.T.E."/>
            <person name="Albert C.M."/>
            <person name="Tuohy J.M."/>
        </authorList>
    </citation>
    <scope>NUCLEOTIDE SEQUENCE</scope>
    <source>
        <strain evidence="3">KR-87</strain>
        <plasmid evidence="3">pDson01</plasmid>
    </source>
</reference>
<dbReference type="InterPro" id="IPR012788">
    <property type="entry name" value="Decarb_PcaC"/>
</dbReference>
<dbReference type="GO" id="GO:0042952">
    <property type="term" value="P:beta-ketoadipate pathway"/>
    <property type="evidence" value="ECO:0007669"/>
    <property type="project" value="InterPro"/>
</dbReference>
<gene>
    <name evidence="3" type="primary">pcaD</name>
    <name evidence="3" type="ORF">ABOD76_01745</name>
</gene>
<dbReference type="Gene3D" id="1.20.1290.10">
    <property type="entry name" value="AhpD-like"/>
    <property type="match status" value="1"/>
</dbReference>
<proteinExistence type="predicted"/>
<geneLocation type="plasmid" evidence="3">
    <name>pDson01</name>
</geneLocation>
<organism evidence="3">
    <name type="scientific">Deinococcus sonorensis KR-87</name>
    <dbReference type="NCBI Taxonomy" id="694439"/>
    <lineage>
        <taxon>Bacteria</taxon>
        <taxon>Thermotogati</taxon>
        <taxon>Deinococcota</taxon>
        <taxon>Deinococci</taxon>
        <taxon>Deinococcales</taxon>
        <taxon>Deinococcaceae</taxon>
        <taxon>Deinococcus</taxon>
    </lineage>
</organism>
<dbReference type="InterPro" id="IPR000073">
    <property type="entry name" value="AB_hydrolase_1"/>
</dbReference>
<keyword evidence="3" id="KW-0378">Hydrolase</keyword>
<evidence type="ECO:0000259" key="1">
    <source>
        <dbReference type="Pfam" id="PF00561"/>
    </source>
</evidence>
<dbReference type="InterPro" id="IPR026968">
    <property type="entry name" value="PcaD/CatD"/>
</dbReference>